<dbReference type="InterPro" id="IPR023298">
    <property type="entry name" value="ATPase_P-typ_TM_dom_sf"/>
</dbReference>
<evidence type="ECO:0000256" key="8">
    <source>
        <dbReference type="ARBA" id="ARBA00023136"/>
    </source>
</evidence>
<feature type="transmembrane region" description="Helical" evidence="10">
    <location>
        <begin position="874"/>
        <end position="894"/>
    </location>
</feature>
<keyword evidence="8 10" id="KW-0472">Membrane</keyword>
<name>A0A6N7PHI4_9BACT</name>
<feature type="transmembrane region" description="Helical" evidence="10">
    <location>
        <begin position="738"/>
        <end position="759"/>
    </location>
</feature>
<evidence type="ECO:0000256" key="6">
    <source>
        <dbReference type="ARBA" id="ARBA00022967"/>
    </source>
</evidence>
<dbReference type="PANTHER" id="PTHR42861">
    <property type="entry name" value="CALCIUM-TRANSPORTING ATPASE"/>
    <property type="match status" value="1"/>
</dbReference>
<dbReference type="PRINTS" id="PR00120">
    <property type="entry name" value="HATPASE"/>
</dbReference>
<dbReference type="SFLD" id="SFLDF00027">
    <property type="entry name" value="p-type_atpase"/>
    <property type="match status" value="1"/>
</dbReference>
<dbReference type="InterPro" id="IPR008250">
    <property type="entry name" value="ATPase_P-typ_transduc_dom_A_sf"/>
</dbReference>
<evidence type="ECO:0000256" key="7">
    <source>
        <dbReference type="ARBA" id="ARBA00022989"/>
    </source>
</evidence>
<feature type="transmembrane region" description="Helical" evidence="10">
    <location>
        <begin position="318"/>
        <end position="340"/>
    </location>
</feature>
<dbReference type="OrthoDB" id="5496529at2"/>
<dbReference type="InterPro" id="IPR023299">
    <property type="entry name" value="ATPase_P-typ_cyto_dom_N"/>
</dbReference>
<dbReference type="EMBL" id="WJIE01000002">
    <property type="protein sequence ID" value="MRG91582.1"/>
    <property type="molecule type" value="Genomic_DNA"/>
</dbReference>
<dbReference type="Pfam" id="PF13246">
    <property type="entry name" value="Cation_ATPase"/>
    <property type="match status" value="1"/>
</dbReference>
<dbReference type="Gene3D" id="2.70.150.10">
    <property type="entry name" value="Calcium-transporting ATPase, cytoplasmic transduction domain A"/>
    <property type="match status" value="1"/>
</dbReference>
<dbReference type="GO" id="GO:0016887">
    <property type="term" value="F:ATP hydrolysis activity"/>
    <property type="evidence" value="ECO:0007669"/>
    <property type="project" value="InterPro"/>
</dbReference>
<evidence type="ECO:0000313" key="13">
    <source>
        <dbReference type="Proteomes" id="UP000440224"/>
    </source>
</evidence>
<dbReference type="PRINTS" id="PR00119">
    <property type="entry name" value="CATATPASE"/>
</dbReference>
<dbReference type="SFLD" id="SFLDG00002">
    <property type="entry name" value="C1.7:_P-type_atpase_like"/>
    <property type="match status" value="1"/>
</dbReference>
<evidence type="ECO:0000259" key="11">
    <source>
        <dbReference type="SMART" id="SM00831"/>
    </source>
</evidence>
<dbReference type="InterPro" id="IPR018303">
    <property type="entry name" value="ATPase_P-typ_P_site"/>
</dbReference>
<gene>
    <name evidence="12" type="ORF">GF068_06550</name>
</gene>
<keyword evidence="7 10" id="KW-1133">Transmembrane helix</keyword>
<feature type="transmembrane region" description="Helical" evidence="10">
    <location>
        <begin position="287"/>
        <end position="306"/>
    </location>
</feature>
<evidence type="ECO:0000256" key="1">
    <source>
        <dbReference type="ARBA" id="ARBA00004141"/>
    </source>
</evidence>
<dbReference type="GO" id="GO:0016020">
    <property type="term" value="C:membrane"/>
    <property type="evidence" value="ECO:0007669"/>
    <property type="project" value="UniProtKB-SubCell"/>
</dbReference>
<accession>A0A6N7PHI4</accession>
<dbReference type="RefSeq" id="WP_153818477.1">
    <property type="nucleotide sequence ID" value="NZ_WJIE01000002.1"/>
</dbReference>
<comment type="similarity">
    <text evidence="2">Belongs to the cation transport ATPase (P-type) (TC 3.A.3) family. Type IIA subfamily.</text>
</comment>
<dbReference type="Gene3D" id="1.20.1110.10">
    <property type="entry name" value="Calcium-transporting ATPase, transmembrane domain"/>
    <property type="match status" value="1"/>
</dbReference>
<dbReference type="Gene3D" id="3.40.50.1000">
    <property type="entry name" value="HAD superfamily/HAD-like"/>
    <property type="match status" value="1"/>
</dbReference>
<evidence type="ECO:0000256" key="9">
    <source>
        <dbReference type="SAM" id="MobiDB-lite"/>
    </source>
</evidence>
<comment type="subcellular location">
    <subcellularLocation>
        <location evidence="1">Membrane</location>
        <topology evidence="1">Multi-pass membrane protein</topology>
    </subcellularLocation>
</comment>
<dbReference type="FunFam" id="3.40.50.1000:FF:000028">
    <property type="entry name" value="Calcium-transporting P-type ATPase, putative"/>
    <property type="match status" value="1"/>
</dbReference>
<organism evidence="12 13">
    <name type="scientific">Polyangium spumosum</name>
    <dbReference type="NCBI Taxonomy" id="889282"/>
    <lineage>
        <taxon>Bacteria</taxon>
        <taxon>Pseudomonadati</taxon>
        <taxon>Myxococcota</taxon>
        <taxon>Polyangia</taxon>
        <taxon>Polyangiales</taxon>
        <taxon>Polyangiaceae</taxon>
        <taxon>Polyangium</taxon>
    </lineage>
</organism>
<proteinExistence type="inferred from homology"/>
<dbReference type="InterPro" id="IPR036412">
    <property type="entry name" value="HAD-like_sf"/>
</dbReference>
<dbReference type="AlphaFoldDB" id="A0A6N7PHI4"/>
<dbReference type="Proteomes" id="UP000440224">
    <property type="component" value="Unassembled WGS sequence"/>
</dbReference>
<protein>
    <submittedName>
        <fullName evidence="12">HAD-IC family P-type ATPase</fullName>
    </submittedName>
</protein>
<evidence type="ECO:0000256" key="3">
    <source>
        <dbReference type="ARBA" id="ARBA00022692"/>
    </source>
</evidence>
<keyword evidence="5" id="KW-0067">ATP-binding</keyword>
<evidence type="ECO:0000256" key="4">
    <source>
        <dbReference type="ARBA" id="ARBA00022741"/>
    </source>
</evidence>
<feature type="compositionally biased region" description="Polar residues" evidence="9">
    <location>
        <begin position="1"/>
        <end position="10"/>
    </location>
</feature>
<feature type="transmembrane region" description="Helical" evidence="10">
    <location>
        <begin position="765"/>
        <end position="787"/>
    </location>
</feature>
<dbReference type="PROSITE" id="PS00154">
    <property type="entry name" value="ATPASE_E1_E2"/>
    <property type="match status" value="1"/>
</dbReference>
<dbReference type="SUPFAM" id="SSF81660">
    <property type="entry name" value="Metal cation-transporting ATPase, ATP-binding domain N"/>
    <property type="match status" value="1"/>
</dbReference>
<feature type="transmembrane region" description="Helical" evidence="10">
    <location>
        <begin position="914"/>
        <end position="935"/>
    </location>
</feature>
<keyword evidence="13" id="KW-1185">Reference proteome</keyword>
<feature type="transmembrane region" description="Helical" evidence="10">
    <location>
        <begin position="812"/>
        <end position="833"/>
    </location>
</feature>
<dbReference type="Pfam" id="PF00690">
    <property type="entry name" value="Cation_ATPase_N"/>
    <property type="match status" value="1"/>
</dbReference>
<dbReference type="SFLD" id="SFLDS00003">
    <property type="entry name" value="Haloacid_Dehalogenase"/>
    <property type="match status" value="1"/>
</dbReference>
<sequence>MSEAGTTGTGSVRPPEPRTPASKTQPPAAGGKGGPVYAEDIDGLLGRLGASSIDGLDEAEAAGRLAKYGKNRLPDPPRKSTLRRLLEQFANPLVLTLLAAAAIAVVVGFTDHEGGILSRFGDAIAILLIVILNAFLGYYQERRAEAALDALQKLTAPAARVRRGGKVKVIPAEEVVPGDLLELEAGDAIAADARLVQTIDLATEEAALTGESTASMKDALAPVGADAPLGDRVNMVFTGTTVVRGKARAVVTTTGSGTELGRIGEMISSVGETKTPLEERLEAFGSTILRVCLVLSAVLLGWGFLRGGRPWHELLLEAVSLAVAAIPEGLPAITTITLALGMQRMAKRGAIVRKLPAVETLGAATVIASDKTGTLTQNEMTVRVVYAGGKRYQVTGEGYDPAGGFRHHEGEIDLELDKLPAPLTYTLATAALCNNAHLEQDKETKKWRIVGDPTEGALLALAAKGNLARESVAPSHQFVHELPFDSDRKRMTVITRDKNGREIAHVKGSVDVLLPLCSKYATDDGVRGMTEEDRRTVTAVAEEMSSQALRVLAICRRVRKDVGEDGDVERELTFLGLVGMMDPPRAGVKEAVATCKRAGIRAVMITGDHKLTATAIAKEIGLWDEGDEAITGSELAKMSDEELAKRVEHLRVFARTTAEQKLRIVRAFKAKGHVVAMTGDGVNDAPALRESHIGVAMGLGGTDVARQAGDLVLADDNFATIVEAVREGRAIYRNIQKFIFFLLSSNMGLLVAVFVVSFVGKWPPLTPLMILWINLVTNGLPALALGIDPPDPHLMREPPRDTSEGLLNRRDYLGILYVGGIMGLAAIALYILSPQDEEGLLRTRALAFSLLALSPLFHAWSCRSPILSALSSKPLVSLPLVLACLTSAAIHFVAILVPSLRPVFRTYAMEANDWMMLLGLSALVVPAVEIAKVVYRAILKPTTR</sequence>
<dbReference type="InterPro" id="IPR001757">
    <property type="entry name" value="P_typ_ATPase"/>
</dbReference>
<evidence type="ECO:0000256" key="5">
    <source>
        <dbReference type="ARBA" id="ARBA00022840"/>
    </source>
</evidence>
<dbReference type="InterPro" id="IPR023214">
    <property type="entry name" value="HAD_sf"/>
</dbReference>
<dbReference type="Pfam" id="PF00689">
    <property type="entry name" value="Cation_ATPase_C"/>
    <property type="match status" value="1"/>
</dbReference>
<feature type="region of interest" description="Disordered" evidence="9">
    <location>
        <begin position="1"/>
        <end position="36"/>
    </location>
</feature>
<comment type="caution">
    <text evidence="12">The sequence shown here is derived from an EMBL/GenBank/DDBJ whole genome shotgun (WGS) entry which is preliminary data.</text>
</comment>
<dbReference type="SMART" id="SM00831">
    <property type="entry name" value="Cation_ATPase_N"/>
    <property type="match status" value="1"/>
</dbReference>
<reference evidence="12 13" key="1">
    <citation type="submission" date="2019-10" db="EMBL/GenBank/DDBJ databases">
        <title>A soil myxobacterium in the family Polyangiaceae.</title>
        <authorList>
            <person name="Li Y."/>
            <person name="Wang J."/>
        </authorList>
    </citation>
    <scope>NUCLEOTIDE SEQUENCE [LARGE SCALE GENOMIC DNA]</scope>
    <source>
        <strain evidence="12 13">DSM 14734</strain>
    </source>
</reference>
<dbReference type="InterPro" id="IPR044492">
    <property type="entry name" value="P_typ_ATPase_HD_dom"/>
</dbReference>
<evidence type="ECO:0000256" key="2">
    <source>
        <dbReference type="ARBA" id="ARBA00005675"/>
    </source>
</evidence>
<dbReference type="NCBIfam" id="TIGR01494">
    <property type="entry name" value="ATPase_P-type"/>
    <property type="match status" value="2"/>
</dbReference>
<dbReference type="InterPro" id="IPR004014">
    <property type="entry name" value="ATPase_P-typ_cation-transptr_N"/>
</dbReference>
<dbReference type="Gene3D" id="3.40.1110.10">
    <property type="entry name" value="Calcium-transporting ATPase, cytoplasmic domain N"/>
    <property type="match status" value="1"/>
</dbReference>
<feature type="domain" description="Cation-transporting P-type ATPase N-terminal" evidence="11">
    <location>
        <begin position="35"/>
        <end position="109"/>
    </location>
</feature>
<evidence type="ECO:0000313" key="12">
    <source>
        <dbReference type="EMBL" id="MRG91582.1"/>
    </source>
</evidence>
<keyword evidence="6" id="KW-1278">Translocase</keyword>
<dbReference type="SUPFAM" id="SSF56784">
    <property type="entry name" value="HAD-like"/>
    <property type="match status" value="1"/>
</dbReference>
<evidence type="ECO:0000256" key="10">
    <source>
        <dbReference type="SAM" id="Phobius"/>
    </source>
</evidence>
<keyword evidence="3 10" id="KW-0812">Transmembrane</keyword>
<feature type="transmembrane region" description="Helical" evidence="10">
    <location>
        <begin position="116"/>
        <end position="139"/>
    </location>
</feature>
<dbReference type="InterPro" id="IPR006068">
    <property type="entry name" value="ATPase_P-typ_cation-transptr_C"/>
</dbReference>
<dbReference type="InterPro" id="IPR059000">
    <property type="entry name" value="ATPase_P-type_domA"/>
</dbReference>
<dbReference type="GO" id="GO:0005524">
    <property type="term" value="F:ATP binding"/>
    <property type="evidence" value="ECO:0007669"/>
    <property type="project" value="UniProtKB-KW"/>
</dbReference>
<dbReference type="SUPFAM" id="SSF81653">
    <property type="entry name" value="Calcium ATPase, transduction domain A"/>
    <property type="match status" value="1"/>
</dbReference>
<feature type="transmembrane region" description="Helical" evidence="10">
    <location>
        <begin position="89"/>
        <end position="110"/>
    </location>
</feature>
<keyword evidence="4" id="KW-0547">Nucleotide-binding</keyword>
<dbReference type="SUPFAM" id="SSF81665">
    <property type="entry name" value="Calcium ATPase, transmembrane domain M"/>
    <property type="match status" value="1"/>
</dbReference>
<feature type="transmembrane region" description="Helical" evidence="10">
    <location>
        <begin position="845"/>
        <end position="862"/>
    </location>
</feature>
<dbReference type="Pfam" id="PF00122">
    <property type="entry name" value="E1-E2_ATPase"/>
    <property type="match status" value="1"/>
</dbReference>